<dbReference type="RefSeq" id="WP_002717297.1">
    <property type="nucleotide sequence ID" value="NZ_UFSI01000001.1"/>
</dbReference>
<evidence type="ECO:0000313" key="3">
    <source>
        <dbReference type="Proteomes" id="UP000254343"/>
    </source>
</evidence>
<accession>A0A380WBV3</accession>
<gene>
    <name evidence="2" type="ORF">NCTC12722_03702</name>
</gene>
<sequence>MRIRIPKPRNPVAQRQLELRRNLWPEATDEWLWSRHRHDGFTTIPKGMPLILSIMDDMSNGKPVSSTYFGLWCRTFDECFVTLSKPREMAFHAGFDGQRAERTWRGRLAILAEHQFISLAEGPSGPMSYALIWNPYKVIKWHHEQKSPGLRQDKYNALLERVSEIGDNSMADDPPSPSVVQPPSNWPNGVDPNAKVQEA</sequence>
<reference evidence="2 3" key="1">
    <citation type="submission" date="2018-06" db="EMBL/GenBank/DDBJ databases">
        <authorList>
            <consortium name="Pathogen Informatics"/>
            <person name="Doyle S."/>
        </authorList>
    </citation>
    <scope>NUCLEOTIDE SEQUENCE [LARGE SCALE GENOMIC DNA]</scope>
    <source>
        <strain evidence="2 3">NCTC12722</strain>
    </source>
</reference>
<name>A0A380WBV3_AFIFE</name>
<dbReference type="Proteomes" id="UP000254343">
    <property type="component" value="Unassembled WGS sequence"/>
</dbReference>
<dbReference type="EMBL" id="UIGB01000001">
    <property type="protein sequence ID" value="SUU86474.1"/>
    <property type="molecule type" value="Genomic_DNA"/>
</dbReference>
<feature type="region of interest" description="Disordered" evidence="1">
    <location>
        <begin position="166"/>
        <end position="199"/>
    </location>
</feature>
<evidence type="ECO:0000313" key="2">
    <source>
        <dbReference type="EMBL" id="SUU86474.1"/>
    </source>
</evidence>
<protein>
    <submittedName>
        <fullName evidence="2">Uncharacterized protein</fullName>
    </submittedName>
</protein>
<dbReference type="AlphaFoldDB" id="A0A380WBV3"/>
<evidence type="ECO:0000256" key="1">
    <source>
        <dbReference type="SAM" id="MobiDB-lite"/>
    </source>
</evidence>
<organism evidence="2 3">
    <name type="scientific">Afipia felis</name>
    <name type="common">Cat scratch disease bacillus</name>
    <dbReference type="NCBI Taxonomy" id="1035"/>
    <lineage>
        <taxon>Bacteria</taxon>
        <taxon>Pseudomonadati</taxon>
        <taxon>Pseudomonadota</taxon>
        <taxon>Alphaproteobacteria</taxon>
        <taxon>Hyphomicrobiales</taxon>
        <taxon>Nitrobacteraceae</taxon>
        <taxon>Afipia</taxon>
    </lineage>
</organism>
<proteinExistence type="predicted"/>